<dbReference type="AlphaFoldDB" id="A0A0F9MDL8"/>
<gene>
    <name evidence="2" type="ORF">LCGC14_1087350</name>
</gene>
<feature type="domain" description="Predicted 3'-5' exonuclease PolB-like" evidence="1">
    <location>
        <begin position="78"/>
        <end position="203"/>
    </location>
</feature>
<accession>A0A0F9MDL8</accession>
<protein>
    <recommendedName>
        <fullName evidence="1">Predicted 3'-5' exonuclease PolB-like domain-containing protein</fullName>
    </recommendedName>
</protein>
<comment type="caution">
    <text evidence="2">The sequence shown here is derived from an EMBL/GenBank/DDBJ whole genome shotgun (WGS) entry which is preliminary data.</text>
</comment>
<dbReference type="SUPFAM" id="SSF53098">
    <property type="entry name" value="Ribonuclease H-like"/>
    <property type="match status" value="1"/>
</dbReference>
<dbReference type="InterPro" id="IPR036397">
    <property type="entry name" value="RNaseH_sf"/>
</dbReference>
<dbReference type="Gene3D" id="3.30.420.10">
    <property type="entry name" value="Ribonuclease H-like superfamily/Ribonuclease H"/>
    <property type="match status" value="1"/>
</dbReference>
<dbReference type="InterPro" id="IPR019288">
    <property type="entry name" value="3'-5'_exonuclease_PolB-like"/>
</dbReference>
<dbReference type="EMBL" id="LAZR01004805">
    <property type="protein sequence ID" value="KKN05440.1"/>
    <property type="molecule type" value="Genomic_DNA"/>
</dbReference>
<organism evidence="2">
    <name type="scientific">marine sediment metagenome</name>
    <dbReference type="NCBI Taxonomy" id="412755"/>
    <lineage>
        <taxon>unclassified sequences</taxon>
        <taxon>metagenomes</taxon>
        <taxon>ecological metagenomes</taxon>
    </lineage>
</organism>
<sequence length="221" mass="25096">MPKLERLWFDIETVADYDAVLTLPDPKPHGGIKDPVKIEADIEKKRVKQIEKAALDPHTGRICALGWATRPTNEPEAFIARVDDEVSDALEKELLTRFWDLLHYTEGRNVGWNSTRFDLPYIMIRSFALQVPRPKTLASLAKYSSEPSTDLMGIISNWSWDGVKSLKWAAQRYGWPVATPEIDGSMIEQINDAQLADYVKSDVGIVQGAYLDMHGYFFSHE</sequence>
<evidence type="ECO:0000259" key="1">
    <source>
        <dbReference type="Pfam" id="PF10108"/>
    </source>
</evidence>
<name>A0A0F9MDL8_9ZZZZ</name>
<proteinExistence type="predicted"/>
<reference evidence="2" key="1">
    <citation type="journal article" date="2015" name="Nature">
        <title>Complex archaea that bridge the gap between prokaryotes and eukaryotes.</title>
        <authorList>
            <person name="Spang A."/>
            <person name="Saw J.H."/>
            <person name="Jorgensen S.L."/>
            <person name="Zaremba-Niedzwiedzka K."/>
            <person name="Martijn J."/>
            <person name="Lind A.E."/>
            <person name="van Eijk R."/>
            <person name="Schleper C."/>
            <person name="Guy L."/>
            <person name="Ettema T.J."/>
        </authorList>
    </citation>
    <scope>NUCLEOTIDE SEQUENCE</scope>
</reference>
<dbReference type="Pfam" id="PF10108">
    <property type="entry name" value="DNA_pol_B_exo2"/>
    <property type="match status" value="1"/>
</dbReference>
<dbReference type="InterPro" id="IPR012337">
    <property type="entry name" value="RNaseH-like_sf"/>
</dbReference>
<dbReference type="GO" id="GO:0003676">
    <property type="term" value="F:nucleic acid binding"/>
    <property type="evidence" value="ECO:0007669"/>
    <property type="project" value="InterPro"/>
</dbReference>
<evidence type="ECO:0000313" key="2">
    <source>
        <dbReference type="EMBL" id="KKN05440.1"/>
    </source>
</evidence>